<feature type="region of interest" description="Disordered" evidence="1">
    <location>
        <begin position="162"/>
        <end position="224"/>
    </location>
</feature>
<dbReference type="EMBL" id="JBEZFP010000107">
    <property type="protein sequence ID" value="MEU8138003.1"/>
    <property type="molecule type" value="Genomic_DNA"/>
</dbReference>
<name>A0ABV3DQH9_9ACTN</name>
<evidence type="ECO:0000256" key="1">
    <source>
        <dbReference type="SAM" id="MobiDB-lite"/>
    </source>
</evidence>
<accession>A0ABV3DQH9</accession>
<dbReference type="InterPro" id="IPR021522">
    <property type="entry name" value="MctB"/>
</dbReference>
<feature type="compositionally biased region" description="Polar residues" evidence="1">
    <location>
        <begin position="204"/>
        <end position="224"/>
    </location>
</feature>
<organism evidence="2 3">
    <name type="scientific">Streptodolium elevatio</name>
    <dbReference type="NCBI Taxonomy" id="3157996"/>
    <lineage>
        <taxon>Bacteria</taxon>
        <taxon>Bacillati</taxon>
        <taxon>Actinomycetota</taxon>
        <taxon>Actinomycetes</taxon>
        <taxon>Kitasatosporales</taxon>
        <taxon>Streptomycetaceae</taxon>
        <taxon>Streptodolium</taxon>
    </lineage>
</organism>
<dbReference type="RefSeq" id="WP_358360728.1">
    <property type="nucleotide sequence ID" value="NZ_JBEZFP010000107.1"/>
</dbReference>
<evidence type="ECO:0000313" key="2">
    <source>
        <dbReference type="EMBL" id="MEU8138003.1"/>
    </source>
</evidence>
<feature type="compositionally biased region" description="Basic and acidic residues" evidence="1">
    <location>
        <begin position="364"/>
        <end position="378"/>
    </location>
</feature>
<evidence type="ECO:0000313" key="3">
    <source>
        <dbReference type="Proteomes" id="UP001551482"/>
    </source>
</evidence>
<keyword evidence="3" id="KW-1185">Reference proteome</keyword>
<proteinExistence type="predicted"/>
<feature type="compositionally biased region" description="Pro residues" evidence="1">
    <location>
        <begin position="177"/>
        <end position="193"/>
    </location>
</feature>
<gene>
    <name evidence="2" type="ORF">AB0C36_31405</name>
</gene>
<dbReference type="Pfam" id="PF11382">
    <property type="entry name" value="MctB"/>
    <property type="match status" value="1"/>
</dbReference>
<protein>
    <submittedName>
        <fullName evidence="2">Copper transporter</fullName>
    </submittedName>
</protein>
<sequence length="378" mass="38244">MIDFRYHVVSIIAVFLALSVGLVLGSSFLADFAKDDLNNRIDGLARDAAARQRERDAVQAELEKTGTFISATKPELVADKLKGKSVVLVNLPDADTDITDETDRTLAASGATVTGVVSLKSGWVDPAKETALGDAVDSDFPGATSYERAAAALADALVHKTATPTTPTGGATSTPGTTPPPSAGAPSGPPPSGAPTTAQGTPNPGATSSLSPGGNANGSDATASGETPLAVLNRLKNAGFIEIKGNPEKGATLAVVVAPAGPVKASDPSRVGTVNGIYIGLSRTLDASDDGTVLAGDTTSAQDGGTVFALRRDERAIKSVSTVDAADTDAGQVSVDWALVVEAETGKSGQYGLTGPDGWLPALPEKKPETTEKPENTS</sequence>
<dbReference type="Proteomes" id="UP001551482">
    <property type="component" value="Unassembled WGS sequence"/>
</dbReference>
<comment type="caution">
    <text evidence="2">The sequence shown here is derived from an EMBL/GenBank/DDBJ whole genome shotgun (WGS) entry which is preliminary data.</text>
</comment>
<feature type="region of interest" description="Disordered" evidence="1">
    <location>
        <begin position="346"/>
        <end position="378"/>
    </location>
</feature>
<feature type="compositionally biased region" description="Low complexity" evidence="1">
    <location>
        <begin position="162"/>
        <end position="176"/>
    </location>
</feature>
<reference evidence="2 3" key="1">
    <citation type="submission" date="2024-06" db="EMBL/GenBank/DDBJ databases">
        <title>The Natural Products Discovery Center: Release of the First 8490 Sequenced Strains for Exploring Actinobacteria Biosynthetic Diversity.</title>
        <authorList>
            <person name="Kalkreuter E."/>
            <person name="Kautsar S.A."/>
            <person name="Yang D."/>
            <person name="Bader C.D."/>
            <person name="Teijaro C.N."/>
            <person name="Fluegel L."/>
            <person name="Davis C.M."/>
            <person name="Simpson J.R."/>
            <person name="Lauterbach L."/>
            <person name="Steele A.D."/>
            <person name="Gui C."/>
            <person name="Meng S."/>
            <person name="Li G."/>
            <person name="Viehrig K."/>
            <person name="Ye F."/>
            <person name="Su P."/>
            <person name="Kiefer A.F."/>
            <person name="Nichols A."/>
            <person name="Cepeda A.J."/>
            <person name="Yan W."/>
            <person name="Fan B."/>
            <person name="Jiang Y."/>
            <person name="Adhikari A."/>
            <person name="Zheng C.-J."/>
            <person name="Schuster L."/>
            <person name="Cowan T.M."/>
            <person name="Smanski M.J."/>
            <person name="Chevrette M.G."/>
            <person name="De Carvalho L.P.S."/>
            <person name="Shen B."/>
        </authorList>
    </citation>
    <scope>NUCLEOTIDE SEQUENCE [LARGE SCALE GENOMIC DNA]</scope>
    <source>
        <strain evidence="2 3">NPDC048946</strain>
    </source>
</reference>